<feature type="transmembrane region" description="Helical" evidence="3">
    <location>
        <begin position="209"/>
        <end position="228"/>
    </location>
</feature>
<dbReference type="CDD" id="cd06257">
    <property type="entry name" value="DnaJ"/>
    <property type="match status" value="1"/>
</dbReference>
<dbReference type="InterPro" id="IPR036869">
    <property type="entry name" value="J_dom_sf"/>
</dbReference>
<organism evidence="5">
    <name type="scientific">Aceria tosichella</name>
    <name type="common">wheat curl mite</name>
    <dbReference type="NCBI Taxonomy" id="561515"/>
    <lineage>
        <taxon>Eukaryota</taxon>
        <taxon>Metazoa</taxon>
        <taxon>Ecdysozoa</taxon>
        <taxon>Arthropoda</taxon>
        <taxon>Chelicerata</taxon>
        <taxon>Arachnida</taxon>
        <taxon>Acari</taxon>
        <taxon>Acariformes</taxon>
        <taxon>Trombidiformes</taxon>
        <taxon>Prostigmata</taxon>
        <taxon>Eupodina</taxon>
        <taxon>Eriophyoidea</taxon>
        <taxon>Eriophyidae</taxon>
        <taxon>Eriophyinae</taxon>
        <taxon>Aceriini</taxon>
        <taxon>Aceria</taxon>
    </lineage>
</organism>
<feature type="compositionally biased region" description="Low complexity" evidence="2">
    <location>
        <begin position="120"/>
        <end position="130"/>
    </location>
</feature>
<dbReference type="Pfam" id="PF00226">
    <property type="entry name" value="DnaJ"/>
    <property type="match status" value="1"/>
</dbReference>
<dbReference type="AlphaFoldDB" id="A0A6G1SE37"/>
<evidence type="ECO:0000256" key="2">
    <source>
        <dbReference type="SAM" id="MobiDB-lite"/>
    </source>
</evidence>
<proteinExistence type="predicted"/>
<feature type="domain" description="J" evidence="4">
    <location>
        <begin position="33"/>
        <end position="99"/>
    </location>
</feature>
<dbReference type="Gene3D" id="1.10.287.110">
    <property type="entry name" value="DnaJ domain"/>
    <property type="match status" value="1"/>
</dbReference>
<dbReference type="EMBL" id="GGYP01003432">
    <property type="protein sequence ID" value="MDE48203.1"/>
    <property type="molecule type" value="Transcribed_RNA"/>
</dbReference>
<feature type="transmembrane region" description="Helical" evidence="3">
    <location>
        <begin position="6"/>
        <end position="23"/>
    </location>
</feature>
<keyword evidence="1" id="KW-0143">Chaperone</keyword>
<dbReference type="InterPro" id="IPR001623">
    <property type="entry name" value="DnaJ_domain"/>
</dbReference>
<dbReference type="SMART" id="SM00271">
    <property type="entry name" value="DnaJ"/>
    <property type="match status" value="1"/>
</dbReference>
<dbReference type="PANTHER" id="PTHR44145:SF3">
    <property type="entry name" value="DNAJ HOMOLOG SUBFAMILY A MEMBER 3, MITOCHONDRIAL"/>
    <property type="match status" value="1"/>
</dbReference>
<feature type="region of interest" description="Disordered" evidence="2">
    <location>
        <begin position="105"/>
        <end position="136"/>
    </location>
</feature>
<dbReference type="PRINTS" id="PR00625">
    <property type="entry name" value="JDOMAIN"/>
</dbReference>
<dbReference type="InterPro" id="IPR051938">
    <property type="entry name" value="Apopto_cytoskel_mod"/>
</dbReference>
<sequence length="262" mass="31119">MHLLTPFFSFSYPFAVMIFMRSFHTTLRLGIKNYYSILGVARNASNKEIKAAYYDKAKLFHPDANKLNKMTTSDKFKDISEAYEILSDDDKRRAYDSTIRQSSSYDIYGRQQQTTRDGPSYTRSSPSQSSARGEPVSMNHIHHVYRTLNRQDAQEVPRYRPFEDHNYPGTEFNRFEYTRRWDPDKNKWYYMKKADASEYHRQMMEKARILKICIMVFVFGTAAFIVNYKASLYSPKPRVSERPDIGRDDSKPMYIWERRSDR</sequence>
<evidence type="ECO:0000256" key="1">
    <source>
        <dbReference type="ARBA" id="ARBA00023186"/>
    </source>
</evidence>
<dbReference type="PROSITE" id="PS50076">
    <property type="entry name" value="DNAJ_2"/>
    <property type="match status" value="1"/>
</dbReference>
<protein>
    <submittedName>
        <fullName evidence="5">DnaJ subfamily A member 3, mitochondrial</fullName>
    </submittedName>
</protein>
<gene>
    <name evidence="5" type="primary">Dnaja3</name>
    <name evidence="5" type="ORF">g.3027</name>
</gene>
<name>A0A6G1SE37_9ACAR</name>
<keyword evidence="3" id="KW-1133">Transmembrane helix</keyword>
<accession>A0A6G1SE37</accession>
<evidence type="ECO:0000313" key="5">
    <source>
        <dbReference type="EMBL" id="MDE48203.1"/>
    </source>
</evidence>
<feature type="compositionally biased region" description="Polar residues" evidence="2">
    <location>
        <begin position="105"/>
        <end position="117"/>
    </location>
</feature>
<keyword evidence="3" id="KW-0472">Membrane</keyword>
<keyword evidence="3" id="KW-0812">Transmembrane</keyword>
<evidence type="ECO:0000256" key="3">
    <source>
        <dbReference type="SAM" id="Phobius"/>
    </source>
</evidence>
<reference evidence="5" key="1">
    <citation type="submission" date="2018-10" db="EMBL/GenBank/DDBJ databases">
        <title>Transcriptome assembly of Aceria tosichella (Wheat curl mite) Type 2.</title>
        <authorList>
            <person name="Scully E.D."/>
            <person name="Geib S.M."/>
            <person name="Palmer N.A."/>
            <person name="Gupta A.K."/>
            <person name="Sarath G."/>
            <person name="Tatineni S."/>
        </authorList>
    </citation>
    <scope>NUCLEOTIDE SEQUENCE</scope>
    <source>
        <strain evidence="5">LincolnNE</strain>
    </source>
</reference>
<dbReference type="SUPFAM" id="SSF46565">
    <property type="entry name" value="Chaperone J-domain"/>
    <property type="match status" value="1"/>
</dbReference>
<dbReference type="PANTHER" id="PTHR44145">
    <property type="entry name" value="DNAJ HOMOLOG SUBFAMILY A MEMBER 3, MITOCHONDRIAL"/>
    <property type="match status" value="1"/>
</dbReference>
<dbReference type="InterPro" id="IPR018253">
    <property type="entry name" value="DnaJ_domain_CS"/>
</dbReference>
<evidence type="ECO:0000259" key="4">
    <source>
        <dbReference type="PROSITE" id="PS50076"/>
    </source>
</evidence>
<dbReference type="PROSITE" id="PS00636">
    <property type="entry name" value="DNAJ_1"/>
    <property type="match status" value="1"/>
</dbReference>